<evidence type="ECO:0000313" key="3">
    <source>
        <dbReference type="Proteomes" id="UP000053342"/>
    </source>
</evidence>
<feature type="compositionally biased region" description="Acidic residues" evidence="1">
    <location>
        <begin position="84"/>
        <end position="94"/>
    </location>
</feature>
<proteinExistence type="predicted"/>
<evidence type="ECO:0008006" key="4">
    <source>
        <dbReference type="Google" id="ProtNLM"/>
    </source>
</evidence>
<accession>A0A0D2E8K7</accession>
<dbReference type="HOGENOM" id="CLU_085117_0_0_1"/>
<evidence type="ECO:0000313" key="2">
    <source>
        <dbReference type="EMBL" id="KIW44209.1"/>
    </source>
</evidence>
<dbReference type="RefSeq" id="XP_016264425.1">
    <property type="nucleotide sequence ID" value="XM_016406219.1"/>
</dbReference>
<feature type="compositionally biased region" description="Low complexity" evidence="1">
    <location>
        <begin position="65"/>
        <end position="75"/>
    </location>
</feature>
<name>A0A0D2E8K7_9EURO</name>
<feature type="region of interest" description="Disordered" evidence="1">
    <location>
        <begin position="58"/>
        <end position="134"/>
    </location>
</feature>
<organism evidence="2 3">
    <name type="scientific">Exophiala oligosperma</name>
    <dbReference type="NCBI Taxonomy" id="215243"/>
    <lineage>
        <taxon>Eukaryota</taxon>
        <taxon>Fungi</taxon>
        <taxon>Dikarya</taxon>
        <taxon>Ascomycota</taxon>
        <taxon>Pezizomycotina</taxon>
        <taxon>Eurotiomycetes</taxon>
        <taxon>Chaetothyriomycetidae</taxon>
        <taxon>Chaetothyriales</taxon>
        <taxon>Herpotrichiellaceae</taxon>
        <taxon>Exophiala</taxon>
    </lineage>
</organism>
<dbReference type="EMBL" id="KN847335">
    <property type="protein sequence ID" value="KIW44209.1"/>
    <property type="molecule type" value="Genomic_DNA"/>
</dbReference>
<dbReference type="GeneID" id="27357310"/>
<protein>
    <recommendedName>
        <fullName evidence="4">Myb-like domain-containing protein</fullName>
    </recommendedName>
</protein>
<dbReference type="OrthoDB" id="4159272at2759"/>
<reference evidence="2 3" key="1">
    <citation type="submission" date="2015-01" db="EMBL/GenBank/DDBJ databases">
        <title>The Genome Sequence of Exophiala oligosperma CBS72588.</title>
        <authorList>
            <consortium name="The Broad Institute Genomics Platform"/>
            <person name="Cuomo C."/>
            <person name="de Hoog S."/>
            <person name="Gorbushina A."/>
            <person name="Stielow B."/>
            <person name="Teixiera M."/>
            <person name="Abouelleil A."/>
            <person name="Chapman S.B."/>
            <person name="Priest M."/>
            <person name="Young S.K."/>
            <person name="Wortman J."/>
            <person name="Nusbaum C."/>
            <person name="Birren B."/>
        </authorList>
    </citation>
    <scope>NUCLEOTIDE SEQUENCE [LARGE SCALE GENOMIC DNA]</scope>
    <source>
        <strain evidence="2 3">CBS 72588</strain>
    </source>
</reference>
<evidence type="ECO:0000256" key="1">
    <source>
        <dbReference type="SAM" id="MobiDB-lite"/>
    </source>
</evidence>
<dbReference type="Proteomes" id="UP000053342">
    <property type="component" value="Unassembled WGS sequence"/>
</dbReference>
<dbReference type="AlphaFoldDB" id="A0A0D2E8K7"/>
<dbReference type="VEuPathDB" id="FungiDB:PV06_05236"/>
<sequence length="178" mass="20003">MPYHWTAERERRMLLLAIASAKLKPSAGTWTKVAQLLGEGLTASAVSQKYYKLRNEFGKQLDGQPSSSSSMPSTPTKRKARDNDDNDDYDDGEGTEDKKPRTPSSKRAKKPKWEPLDAILVSDSSDDGSASVKEEDMTANMMNTTTRTNMFEQQYMNGQLFMPVHMPVATKENSQRVY</sequence>
<keyword evidence="3" id="KW-1185">Reference proteome</keyword>
<gene>
    <name evidence="2" type="ORF">PV06_05236</name>
</gene>